<evidence type="ECO:0000256" key="4">
    <source>
        <dbReference type="ARBA" id="ARBA00022764"/>
    </source>
</evidence>
<dbReference type="STRING" id="1458425.SRAA_2191"/>
<dbReference type="EMBL" id="AP014568">
    <property type="protein sequence ID" value="BAO82045.1"/>
    <property type="molecule type" value="Genomic_DNA"/>
</dbReference>
<protein>
    <recommendedName>
        <fullName evidence="5">Putrescine-binding periplasmic protein</fullName>
    </recommendedName>
</protein>
<evidence type="ECO:0000256" key="2">
    <source>
        <dbReference type="ARBA" id="ARBA00022448"/>
    </source>
</evidence>
<reference evidence="7 8" key="1">
    <citation type="journal article" date="2014" name="Nat. Commun.">
        <title>Physiological and genomic features of highly alkaliphilic hydrogen-utilizing Betaproteobacteria from a continental serpentinizing site.</title>
        <authorList>
            <person name="Suzuki S."/>
            <person name="Kuenen J.G."/>
            <person name="Schipper K."/>
            <person name="van der Velde S."/>
            <person name="Ishii S."/>
            <person name="Wu A."/>
            <person name="Sorokin D.Y."/>
            <person name="Tenney A."/>
            <person name="Meng X.Y."/>
            <person name="Morrill P.L."/>
            <person name="Kamagata Y."/>
            <person name="Muyzer G."/>
            <person name="Nealson K.H."/>
        </authorList>
    </citation>
    <scope>NUCLEOTIDE SEQUENCE [LARGE SCALE GENOMIC DNA]</scope>
    <source>
        <strain evidence="7 8">A1</strain>
    </source>
</reference>
<comment type="similarity">
    <text evidence="5">Belongs to the bacterial solute-binding protein PotD/PotF family.</text>
</comment>
<keyword evidence="3 6" id="KW-0732">Signal</keyword>
<dbReference type="InterPro" id="IPR006059">
    <property type="entry name" value="SBP"/>
</dbReference>
<evidence type="ECO:0000313" key="8">
    <source>
        <dbReference type="Proteomes" id="UP000067461"/>
    </source>
</evidence>
<feature type="signal peptide" evidence="6">
    <location>
        <begin position="1"/>
        <end position="17"/>
    </location>
</feature>
<dbReference type="Proteomes" id="UP000067461">
    <property type="component" value="Chromosome"/>
</dbReference>
<evidence type="ECO:0000256" key="6">
    <source>
        <dbReference type="SAM" id="SignalP"/>
    </source>
</evidence>
<proteinExistence type="inferred from homology"/>
<dbReference type="Pfam" id="PF13416">
    <property type="entry name" value="SBP_bac_8"/>
    <property type="match status" value="1"/>
</dbReference>
<dbReference type="HOGENOM" id="CLU_026974_1_4_4"/>
<dbReference type="PANTHER" id="PTHR30222:SF12">
    <property type="entry name" value="NORSPERMIDINE SENSOR"/>
    <property type="match status" value="1"/>
</dbReference>
<keyword evidence="2 5" id="KW-0813">Transport</keyword>
<dbReference type="Gene3D" id="3.40.190.10">
    <property type="entry name" value="Periplasmic binding protein-like II"/>
    <property type="match status" value="2"/>
</dbReference>
<dbReference type="InterPro" id="IPR001188">
    <property type="entry name" value="Sperm_putr-bd"/>
</dbReference>
<dbReference type="GO" id="GO:0042597">
    <property type="term" value="C:periplasmic space"/>
    <property type="evidence" value="ECO:0007669"/>
    <property type="project" value="UniProtKB-SubCell"/>
</dbReference>
<dbReference type="AlphaFoldDB" id="A0A060NL09"/>
<dbReference type="RefSeq" id="WP_045532731.1">
    <property type="nucleotide sequence ID" value="NZ_AP014568.1"/>
</dbReference>
<dbReference type="PIRSF" id="PIRSF019574">
    <property type="entry name" value="Periplasmic_polyamine_BP"/>
    <property type="match status" value="1"/>
</dbReference>
<dbReference type="PRINTS" id="PR00909">
    <property type="entry name" value="SPERMDNBNDNG"/>
</dbReference>
<comment type="function">
    <text evidence="5">Required for the activity of the bacterial periplasmic transport system of putrescine.</text>
</comment>
<name>A0A060NL09_9BURK</name>
<gene>
    <name evidence="7" type="ORF">SRAA_2191</name>
</gene>
<keyword evidence="8" id="KW-1185">Reference proteome</keyword>
<dbReference type="OrthoDB" id="9769319at2"/>
<feature type="chain" id="PRO_5001584362" description="Putrescine-binding periplasmic protein" evidence="6">
    <location>
        <begin position="18"/>
        <end position="376"/>
    </location>
</feature>
<accession>A0A060NL09</accession>
<dbReference type="GO" id="GO:0015846">
    <property type="term" value="P:polyamine transport"/>
    <property type="evidence" value="ECO:0007669"/>
    <property type="project" value="InterPro"/>
</dbReference>
<evidence type="ECO:0000256" key="5">
    <source>
        <dbReference type="PIRNR" id="PIRNR019574"/>
    </source>
</evidence>
<comment type="subcellular location">
    <subcellularLocation>
        <location evidence="1 5">Periplasm</location>
    </subcellularLocation>
</comment>
<dbReference type="SUPFAM" id="SSF53850">
    <property type="entry name" value="Periplasmic binding protein-like II"/>
    <property type="match status" value="1"/>
</dbReference>
<dbReference type="GO" id="GO:0019808">
    <property type="term" value="F:polyamine binding"/>
    <property type="evidence" value="ECO:0007669"/>
    <property type="project" value="InterPro"/>
</dbReference>
<evidence type="ECO:0000256" key="1">
    <source>
        <dbReference type="ARBA" id="ARBA00004418"/>
    </source>
</evidence>
<dbReference type="PANTHER" id="PTHR30222">
    <property type="entry name" value="SPERMIDINE/PUTRESCINE-BINDING PERIPLASMIC PROTEIN"/>
    <property type="match status" value="1"/>
</dbReference>
<evidence type="ECO:0000256" key="3">
    <source>
        <dbReference type="ARBA" id="ARBA00022729"/>
    </source>
</evidence>
<evidence type="ECO:0000313" key="7">
    <source>
        <dbReference type="EMBL" id="BAO82045.1"/>
    </source>
</evidence>
<dbReference type="PROSITE" id="PS51257">
    <property type="entry name" value="PROKAR_LIPOPROTEIN"/>
    <property type="match status" value="1"/>
</dbReference>
<dbReference type="KEGG" id="cbaa:SRAA_2191"/>
<keyword evidence="4 5" id="KW-0574">Periplasm</keyword>
<sequence length="376" mass="40735">MLKTLLAAALAATFLVACGPREQPAAVAPAAPAAEPKVLNIYNWPDYVPPGLIEAFEAETGIDVTYDTFASNEVLHARLVAGNTGYDIVVPGSVFAAQQIAANFFQPLDKSKIPNLANMDPALMATLTKADPENRHLVPWAWGFTTVGINRTRLERALGNTPMPANAWELVFNPKYTALAQRCGIAFLDAPSEIIPPALHFIGRDAYSNNPADYQAALEMLLTVRPHIRIFTSTMIDTFAGGQACVVLGWSGDINIAANRAREMGNTDVLEALLPSTGGLIFIDTMAITRDARHPNNAHAFINFFLRPENAARMANEMNFPTGNLAAVPQIKPEIANNPTIMVPPEHMARMIQPGSLTNEAREAMATAYNSFKQGR</sequence>
<organism evidence="7 8">
    <name type="scientific">Serpentinimonas raichei</name>
    <dbReference type="NCBI Taxonomy" id="1458425"/>
    <lineage>
        <taxon>Bacteria</taxon>
        <taxon>Pseudomonadati</taxon>
        <taxon>Pseudomonadota</taxon>
        <taxon>Betaproteobacteria</taxon>
        <taxon>Burkholderiales</taxon>
        <taxon>Comamonadaceae</taxon>
        <taxon>Serpentinimonas</taxon>
    </lineage>
</organism>